<dbReference type="InterPro" id="IPR001610">
    <property type="entry name" value="PAC"/>
</dbReference>
<dbReference type="Pfam" id="PF00512">
    <property type="entry name" value="HisKA"/>
    <property type="match status" value="1"/>
</dbReference>
<dbReference type="NCBIfam" id="TIGR00229">
    <property type="entry name" value="sensory_box"/>
    <property type="match status" value="2"/>
</dbReference>
<dbReference type="CDD" id="cd00082">
    <property type="entry name" value="HisKA"/>
    <property type="match status" value="1"/>
</dbReference>
<dbReference type="GO" id="GO:0000155">
    <property type="term" value="F:phosphorelay sensor kinase activity"/>
    <property type="evidence" value="ECO:0007669"/>
    <property type="project" value="InterPro"/>
</dbReference>
<evidence type="ECO:0000256" key="1">
    <source>
        <dbReference type="ARBA" id="ARBA00000085"/>
    </source>
</evidence>
<dbReference type="PRINTS" id="PR00344">
    <property type="entry name" value="BCTRLSENSOR"/>
</dbReference>
<reference evidence="12" key="1">
    <citation type="journal article" date="2020" name="mSystems">
        <title>Genome- and Community-Level Interaction Insights into Carbon Utilization and Element Cycling Functions of Hydrothermarchaeota in Hydrothermal Sediment.</title>
        <authorList>
            <person name="Zhou Z."/>
            <person name="Liu Y."/>
            <person name="Xu W."/>
            <person name="Pan J."/>
            <person name="Luo Z.H."/>
            <person name="Li M."/>
        </authorList>
    </citation>
    <scope>NUCLEOTIDE SEQUENCE [LARGE SCALE GENOMIC DNA]</scope>
    <source>
        <strain evidence="12">SpSt-301</strain>
    </source>
</reference>
<feature type="domain" description="Histidine kinase" evidence="9">
    <location>
        <begin position="302"/>
        <end position="522"/>
    </location>
</feature>
<evidence type="ECO:0000256" key="5">
    <source>
        <dbReference type="ARBA" id="ARBA00022741"/>
    </source>
</evidence>
<keyword evidence="8" id="KW-0902">Two-component regulatory system</keyword>
<evidence type="ECO:0000259" key="10">
    <source>
        <dbReference type="PROSITE" id="PS50112"/>
    </source>
</evidence>
<comment type="catalytic activity">
    <reaction evidence="1">
        <text>ATP + protein L-histidine = ADP + protein N-phospho-L-histidine.</text>
        <dbReference type="EC" id="2.7.13.3"/>
    </reaction>
</comment>
<dbReference type="Pfam" id="PF13426">
    <property type="entry name" value="PAS_9"/>
    <property type="match status" value="2"/>
</dbReference>
<dbReference type="InterPro" id="IPR005467">
    <property type="entry name" value="His_kinase_dom"/>
</dbReference>
<keyword evidence="7" id="KW-0067">ATP-binding</keyword>
<dbReference type="Gene3D" id="3.30.450.20">
    <property type="entry name" value="PAS domain"/>
    <property type="match status" value="2"/>
</dbReference>
<comment type="caution">
    <text evidence="12">The sequence shown here is derived from an EMBL/GenBank/DDBJ whole genome shotgun (WGS) entry which is preliminary data.</text>
</comment>
<dbReference type="SMART" id="SM00388">
    <property type="entry name" value="HisKA"/>
    <property type="match status" value="1"/>
</dbReference>
<dbReference type="SMART" id="SM00091">
    <property type="entry name" value="PAS"/>
    <property type="match status" value="2"/>
</dbReference>
<dbReference type="Pfam" id="PF02518">
    <property type="entry name" value="HATPase_c"/>
    <property type="match status" value="1"/>
</dbReference>
<evidence type="ECO:0000259" key="9">
    <source>
        <dbReference type="PROSITE" id="PS50109"/>
    </source>
</evidence>
<evidence type="ECO:0000256" key="8">
    <source>
        <dbReference type="ARBA" id="ARBA00023012"/>
    </source>
</evidence>
<dbReference type="Gene3D" id="3.30.565.10">
    <property type="entry name" value="Histidine kinase-like ATPase, C-terminal domain"/>
    <property type="match status" value="1"/>
</dbReference>
<dbReference type="SMART" id="SM00387">
    <property type="entry name" value="HATPase_c"/>
    <property type="match status" value="1"/>
</dbReference>
<dbReference type="AlphaFoldDB" id="A0A7C1FD31"/>
<dbReference type="InterPro" id="IPR000700">
    <property type="entry name" value="PAS-assoc_C"/>
</dbReference>
<feature type="domain" description="PAC" evidence="11">
    <location>
        <begin position="230"/>
        <end position="282"/>
    </location>
</feature>
<dbReference type="PROSITE" id="PS50112">
    <property type="entry name" value="PAS"/>
    <property type="match status" value="2"/>
</dbReference>
<dbReference type="InterPro" id="IPR003594">
    <property type="entry name" value="HATPase_dom"/>
</dbReference>
<accession>A0A7C1FD31</accession>
<dbReference type="PANTHER" id="PTHR43065">
    <property type="entry name" value="SENSOR HISTIDINE KINASE"/>
    <property type="match status" value="1"/>
</dbReference>
<keyword evidence="6" id="KW-0418">Kinase</keyword>
<keyword evidence="4" id="KW-0808">Transferase</keyword>
<protein>
    <recommendedName>
        <fullName evidence="2">histidine kinase</fullName>
        <ecNumber evidence="2">2.7.13.3</ecNumber>
    </recommendedName>
</protein>
<organism evidence="12">
    <name type="scientific">Ammonifex degensii</name>
    <dbReference type="NCBI Taxonomy" id="42838"/>
    <lineage>
        <taxon>Bacteria</taxon>
        <taxon>Bacillati</taxon>
        <taxon>Bacillota</taxon>
        <taxon>Clostridia</taxon>
        <taxon>Thermoanaerobacterales</taxon>
        <taxon>Thermoanaerobacteraceae</taxon>
        <taxon>Ammonifex</taxon>
    </lineage>
</organism>
<evidence type="ECO:0000259" key="11">
    <source>
        <dbReference type="PROSITE" id="PS50113"/>
    </source>
</evidence>
<dbReference type="Gene3D" id="1.10.287.130">
    <property type="match status" value="1"/>
</dbReference>
<dbReference type="InterPro" id="IPR000014">
    <property type="entry name" value="PAS"/>
</dbReference>
<dbReference type="SUPFAM" id="SSF47384">
    <property type="entry name" value="Homodimeric domain of signal transducing histidine kinase"/>
    <property type="match status" value="1"/>
</dbReference>
<dbReference type="EC" id="2.7.13.3" evidence="2"/>
<proteinExistence type="predicted"/>
<evidence type="ECO:0000256" key="7">
    <source>
        <dbReference type="ARBA" id="ARBA00022840"/>
    </source>
</evidence>
<dbReference type="InterPro" id="IPR003661">
    <property type="entry name" value="HisK_dim/P_dom"/>
</dbReference>
<dbReference type="SUPFAM" id="SSF55785">
    <property type="entry name" value="PYP-like sensor domain (PAS domain)"/>
    <property type="match status" value="2"/>
</dbReference>
<evidence type="ECO:0000256" key="4">
    <source>
        <dbReference type="ARBA" id="ARBA00022679"/>
    </source>
</evidence>
<dbReference type="InterPro" id="IPR004358">
    <property type="entry name" value="Sig_transdc_His_kin-like_C"/>
</dbReference>
<dbReference type="InterPro" id="IPR036890">
    <property type="entry name" value="HATPase_C_sf"/>
</dbReference>
<evidence type="ECO:0000256" key="2">
    <source>
        <dbReference type="ARBA" id="ARBA00012438"/>
    </source>
</evidence>
<keyword evidence="3" id="KW-0597">Phosphoprotein</keyword>
<evidence type="ECO:0000313" key="12">
    <source>
        <dbReference type="EMBL" id="HDW51448.1"/>
    </source>
</evidence>
<dbReference type="PANTHER" id="PTHR43065:SF46">
    <property type="entry name" value="C4-DICARBOXYLATE TRANSPORT SENSOR PROTEIN DCTB"/>
    <property type="match status" value="1"/>
</dbReference>
<feature type="domain" description="PAS" evidence="10">
    <location>
        <begin position="157"/>
        <end position="203"/>
    </location>
</feature>
<dbReference type="CDD" id="cd00130">
    <property type="entry name" value="PAS"/>
    <property type="match status" value="2"/>
</dbReference>
<dbReference type="PROSITE" id="PS50109">
    <property type="entry name" value="HIS_KIN"/>
    <property type="match status" value="1"/>
</dbReference>
<sequence length="529" mass="58585">MHATDVISKPITWEVLRHRVQRLLRLRNAEVLLQRSEARRVSLLNQTLEGIITVDEEGRIQSFNPAAERIFGYSAAEVTGKPIRMLMPGAYRQRECYLPRETYLGGDAPTSVTREITGYCKGGAVIPVEVTISGFYAGEQRLFIVRDISARKEAERRLRLAAKVFESILEGIVVAGMDGTVQSVNPAFTVMTGYTEEEIKGNTVAVLWSEELRASFSGKVWDWFRRSGHWQGEVQVRRKNGTTFPALLSLAAIGNGRDQPTECVVVLTDLSEQAKLREEQRRLQEHTAKLERLASLGTMSAGIAHEINQPLNVIRILTDGMLFWHKRERPLEPDKVIENLEKISAQISRIDEIIKHMRSFANIGRDMGKPEPVSLNDAVNGALGMLGRQLAVHGIVVRRMLAPGLPVVRGHTGRLEEIVVNLVVNAMQALDKVNRTEKEIVCRTWAEAGKVCLAVEDNGTGIDAALKERIFEPFFTTKPPGEGIGLGLCIVQSIVTRYGGRVTATNNARGGATFTVELPAVPQEENGGK</sequence>
<name>A0A7C1FD31_9THEO</name>
<dbReference type="InterPro" id="IPR036097">
    <property type="entry name" value="HisK_dim/P_sf"/>
</dbReference>
<evidence type="ECO:0000256" key="6">
    <source>
        <dbReference type="ARBA" id="ARBA00022777"/>
    </source>
</evidence>
<gene>
    <name evidence="12" type="ORF">ENQ35_01680</name>
</gene>
<dbReference type="SUPFAM" id="SSF55874">
    <property type="entry name" value="ATPase domain of HSP90 chaperone/DNA topoisomerase II/histidine kinase"/>
    <property type="match status" value="1"/>
</dbReference>
<dbReference type="InterPro" id="IPR035965">
    <property type="entry name" value="PAS-like_dom_sf"/>
</dbReference>
<dbReference type="SMART" id="SM00086">
    <property type="entry name" value="PAC"/>
    <property type="match status" value="2"/>
</dbReference>
<evidence type="ECO:0000256" key="3">
    <source>
        <dbReference type="ARBA" id="ARBA00022553"/>
    </source>
</evidence>
<dbReference type="EMBL" id="DSMV01000108">
    <property type="protein sequence ID" value="HDW51448.1"/>
    <property type="molecule type" value="Genomic_DNA"/>
</dbReference>
<keyword evidence="5" id="KW-0547">Nucleotide-binding</keyword>
<dbReference type="PROSITE" id="PS50113">
    <property type="entry name" value="PAC"/>
    <property type="match status" value="1"/>
</dbReference>
<feature type="domain" description="PAS" evidence="10">
    <location>
        <begin position="36"/>
        <end position="88"/>
    </location>
</feature>